<comment type="caution">
    <text evidence="1">The sequence shown here is derived from an EMBL/GenBank/DDBJ whole genome shotgun (WGS) entry which is preliminary data.</text>
</comment>
<evidence type="ECO:0000313" key="1">
    <source>
        <dbReference type="EMBL" id="RGX05903.1"/>
    </source>
</evidence>
<proteinExistence type="predicted"/>
<dbReference type="EMBL" id="QSBI01000047">
    <property type="protein sequence ID" value="RGX05903.1"/>
    <property type="molecule type" value="Genomic_DNA"/>
</dbReference>
<reference evidence="1 2" key="1">
    <citation type="submission" date="2018-08" db="EMBL/GenBank/DDBJ databases">
        <title>A genome reference for cultivated species of the human gut microbiota.</title>
        <authorList>
            <person name="Zou Y."/>
            <person name="Xue W."/>
            <person name="Luo G."/>
        </authorList>
    </citation>
    <scope>NUCLEOTIDE SEQUENCE [LARGE SCALE GENOMIC DNA]</scope>
    <source>
        <strain evidence="1 2">AF04-46</strain>
    </source>
</reference>
<organism evidence="1 2">
    <name type="scientific">Bacteroides ovatus</name>
    <dbReference type="NCBI Taxonomy" id="28116"/>
    <lineage>
        <taxon>Bacteria</taxon>
        <taxon>Pseudomonadati</taxon>
        <taxon>Bacteroidota</taxon>
        <taxon>Bacteroidia</taxon>
        <taxon>Bacteroidales</taxon>
        <taxon>Bacteroidaceae</taxon>
        <taxon>Bacteroides</taxon>
    </lineage>
</organism>
<sequence length="69" mass="7644">GFAHKKGCVSVLTQPLLFIYQRKNHIHREESSPTPAFLSVLPGVHSPLTRCIAIFTLLLTGIRVCVAIF</sequence>
<gene>
    <name evidence="1" type="ORF">DWV35_23955</name>
</gene>
<accession>A0A413EGK2</accession>
<dbReference type="Proteomes" id="UP000286031">
    <property type="component" value="Unassembled WGS sequence"/>
</dbReference>
<name>A0A413EGK2_BACOV</name>
<protein>
    <submittedName>
        <fullName evidence="1">Uncharacterized protein</fullName>
    </submittedName>
</protein>
<feature type="non-terminal residue" evidence="1">
    <location>
        <position position="1"/>
    </location>
</feature>
<evidence type="ECO:0000313" key="2">
    <source>
        <dbReference type="Proteomes" id="UP000286031"/>
    </source>
</evidence>
<dbReference type="AlphaFoldDB" id="A0A413EGK2"/>